<sequence>MQQRVQLHPGVHLDTVHSRRIQVEKRQIIQQHLEHIFAGEVGKQRSEPRGVRWPPHKVTQRARVSFGCWFDNLPSVGSVGRIGNEGRNLARNDDVVQRHVGIEGSTTLEEHVEEQCDSAGHLQVEVAILITGYETVHAAIGDQLPQVPDSRRPRVHRHGWVGGEASKRHHAR</sequence>
<dbReference type="GeneID" id="39873666"/>
<gene>
    <name evidence="2" type="ORF">BOVATA_013890</name>
</gene>
<name>A0A2H6KA78_9APIC</name>
<dbReference type="EMBL" id="BDSA01000001">
    <property type="protein sequence ID" value="GBE59896.1"/>
    <property type="molecule type" value="Genomic_DNA"/>
</dbReference>
<accession>A0A2H6KA78</accession>
<organism evidence="2 3">
    <name type="scientific">Babesia ovata</name>
    <dbReference type="NCBI Taxonomy" id="189622"/>
    <lineage>
        <taxon>Eukaryota</taxon>
        <taxon>Sar</taxon>
        <taxon>Alveolata</taxon>
        <taxon>Apicomplexa</taxon>
        <taxon>Aconoidasida</taxon>
        <taxon>Piroplasmida</taxon>
        <taxon>Babesiidae</taxon>
        <taxon>Babesia</taxon>
    </lineage>
</organism>
<keyword evidence="3" id="KW-1185">Reference proteome</keyword>
<dbReference type="AlphaFoldDB" id="A0A2H6KA78"/>
<proteinExistence type="predicted"/>
<dbReference type="VEuPathDB" id="PiroplasmaDB:BOVATA_013890"/>
<dbReference type="Proteomes" id="UP000236319">
    <property type="component" value="Unassembled WGS sequence"/>
</dbReference>
<evidence type="ECO:0000313" key="2">
    <source>
        <dbReference type="EMBL" id="GBE59896.1"/>
    </source>
</evidence>
<comment type="caution">
    <text evidence="2">The sequence shown here is derived from an EMBL/GenBank/DDBJ whole genome shotgun (WGS) entry which is preliminary data.</text>
</comment>
<feature type="region of interest" description="Disordered" evidence="1">
    <location>
        <begin position="144"/>
        <end position="172"/>
    </location>
</feature>
<dbReference type="RefSeq" id="XP_028866139.1">
    <property type="nucleotide sequence ID" value="XM_029010306.1"/>
</dbReference>
<evidence type="ECO:0000256" key="1">
    <source>
        <dbReference type="SAM" id="MobiDB-lite"/>
    </source>
</evidence>
<evidence type="ECO:0000313" key="3">
    <source>
        <dbReference type="Proteomes" id="UP000236319"/>
    </source>
</evidence>
<reference evidence="2 3" key="1">
    <citation type="journal article" date="2017" name="BMC Genomics">
        <title>Whole-genome assembly of Babesia ovata and comparative genomics between closely related pathogens.</title>
        <authorList>
            <person name="Yamagishi J."/>
            <person name="Asada M."/>
            <person name="Hakimi H."/>
            <person name="Tanaka T.Q."/>
            <person name="Sugimoto C."/>
            <person name="Kawazu S."/>
        </authorList>
    </citation>
    <scope>NUCLEOTIDE SEQUENCE [LARGE SCALE GENOMIC DNA]</scope>
    <source>
        <strain evidence="2 3">Miyake</strain>
    </source>
</reference>
<protein>
    <submittedName>
        <fullName evidence="2">Family type III secretion apparatus protein, putative</fullName>
    </submittedName>
</protein>